<evidence type="ECO:0000313" key="1">
    <source>
        <dbReference type="EMBL" id="DAD95875.1"/>
    </source>
</evidence>
<name>A0A8S5NP99_9CAUD</name>
<reference evidence="1" key="1">
    <citation type="journal article" date="2021" name="Proc. Natl. Acad. Sci. U.S.A.">
        <title>A Catalog of Tens of Thousands of Viruses from Human Metagenomes Reveals Hidden Associations with Chronic Diseases.</title>
        <authorList>
            <person name="Tisza M.J."/>
            <person name="Buck C.B."/>
        </authorList>
    </citation>
    <scope>NUCLEOTIDE SEQUENCE</scope>
    <source>
        <strain evidence="1">Ct1is2</strain>
    </source>
</reference>
<protein>
    <submittedName>
        <fullName evidence="1">Uncharacterized protein</fullName>
    </submittedName>
</protein>
<dbReference type="EMBL" id="BK015204">
    <property type="protein sequence ID" value="DAD95875.1"/>
    <property type="molecule type" value="Genomic_DNA"/>
</dbReference>
<sequence>MTFAVLGFTGFVFLVAICVVVGKATDKKEQDYGGSYFMEQDGFDSGNNSDGTNKRN</sequence>
<organism evidence="1">
    <name type="scientific">Siphoviridae sp. ct1is2</name>
    <dbReference type="NCBI Taxonomy" id="2826273"/>
    <lineage>
        <taxon>Viruses</taxon>
        <taxon>Duplodnaviria</taxon>
        <taxon>Heunggongvirae</taxon>
        <taxon>Uroviricota</taxon>
        <taxon>Caudoviricetes</taxon>
    </lineage>
</organism>
<proteinExistence type="predicted"/>
<accession>A0A8S5NP99</accession>